<dbReference type="RefSeq" id="WP_212006947.1">
    <property type="nucleotide sequence ID" value="NZ_JAAFYZ010000001.1"/>
</dbReference>
<feature type="domain" description="4'-phosphopantetheinyl transferase N-terminal" evidence="3">
    <location>
        <begin position="27"/>
        <end position="94"/>
    </location>
</feature>
<gene>
    <name evidence="4" type="ORF">KGQ19_00185</name>
</gene>
<feature type="domain" description="4'-phosphopantetheinyl transferase" evidence="2">
    <location>
        <begin position="101"/>
        <end position="184"/>
    </location>
</feature>
<organism evidence="4 5">
    <name type="scientific">Catenulispora pinistramenti</name>
    <dbReference type="NCBI Taxonomy" id="2705254"/>
    <lineage>
        <taxon>Bacteria</taxon>
        <taxon>Bacillati</taxon>
        <taxon>Actinomycetota</taxon>
        <taxon>Actinomycetes</taxon>
        <taxon>Catenulisporales</taxon>
        <taxon>Catenulisporaceae</taxon>
        <taxon>Catenulispora</taxon>
    </lineage>
</organism>
<dbReference type="EMBL" id="JAAFYZ010000001">
    <property type="protein sequence ID" value="MBS2545275.1"/>
    <property type="molecule type" value="Genomic_DNA"/>
</dbReference>
<reference evidence="4 5" key="1">
    <citation type="submission" date="2020-02" db="EMBL/GenBank/DDBJ databases">
        <title>Acidophilic actinobacteria isolated from forest soil.</title>
        <authorList>
            <person name="Golinska P."/>
        </authorList>
    </citation>
    <scope>NUCLEOTIDE SEQUENCE [LARGE SCALE GENOMIC DNA]</scope>
    <source>
        <strain evidence="4 5">NL8</strain>
    </source>
</reference>
<dbReference type="Pfam" id="PF17837">
    <property type="entry name" value="4PPT_N"/>
    <property type="match status" value="1"/>
</dbReference>
<dbReference type="InterPro" id="IPR003542">
    <property type="entry name" value="Enbac_synth_compD-like"/>
</dbReference>
<dbReference type="PANTHER" id="PTHR38096:SF1">
    <property type="entry name" value="ENTEROBACTIN SYNTHASE COMPONENT D"/>
    <property type="match status" value="1"/>
</dbReference>
<evidence type="ECO:0000313" key="5">
    <source>
        <dbReference type="Proteomes" id="UP000730482"/>
    </source>
</evidence>
<proteinExistence type="predicted"/>
<evidence type="ECO:0000259" key="2">
    <source>
        <dbReference type="Pfam" id="PF01648"/>
    </source>
</evidence>
<dbReference type="PANTHER" id="PTHR38096">
    <property type="entry name" value="ENTEROBACTIN SYNTHASE COMPONENT D"/>
    <property type="match status" value="1"/>
</dbReference>
<dbReference type="GO" id="GO:0016740">
    <property type="term" value="F:transferase activity"/>
    <property type="evidence" value="ECO:0007669"/>
    <property type="project" value="UniProtKB-KW"/>
</dbReference>
<evidence type="ECO:0000259" key="3">
    <source>
        <dbReference type="Pfam" id="PF17837"/>
    </source>
</evidence>
<name>A0ABS5KHC0_9ACTN</name>
<dbReference type="Proteomes" id="UP000730482">
    <property type="component" value="Unassembled WGS sequence"/>
</dbReference>
<dbReference type="SUPFAM" id="SSF56214">
    <property type="entry name" value="4'-phosphopantetheinyl transferase"/>
    <property type="match status" value="1"/>
</dbReference>
<dbReference type="InterPro" id="IPR037143">
    <property type="entry name" value="4-PPantetheinyl_Trfase_dom_sf"/>
</dbReference>
<dbReference type="PRINTS" id="PR01399">
    <property type="entry name" value="ENTSNTHTASED"/>
</dbReference>
<sequence length="225" mass="24219">MIEAIVPSEAVAVEAFDDPPGPELFPEEEAQIRDAVDKRRREFATVRRCARDALARFGVPPVPILSGVKREPLWPAGFVGSMTHCDGYRAAVVARAGDLASIGIDAEPHLPLPAGVLKVVACAEESARVSELAERFPEVHWDRLLFSAKESIYKAWFPLARCWLGFQDAVVGFDPASGVFTAQLSKAGLVRDGAPLTGLTGRWIVENGLVATSVRLRDTSGAPSS</sequence>
<comment type="caution">
    <text evidence="4">The sequence shown here is derived from an EMBL/GenBank/DDBJ whole genome shotgun (WGS) entry which is preliminary data.</text>
</comment>
<accession>A0ABS5KHC0</accession>
<protein>
    <submittedName>
        <fullName evidence="4">4'-phosphopantetheinyl transferase superfamily protein</fullName>
    </submittedName>
</protein>
<dbReference type="Pfam" id="PF01648">
    <property type="entry name" value="ACPS"/>
    <property type="match status" value="1"/>
</dbReference>
<dbReference type="InterPro" id="IPR041354">
    <property type="entry name" value="4PPT_N"/>
</dbReference>
<evidence type="ECO:0000256" key="1">
    <source>
        <dbReference type="ARBA" id="ARBA00022679"/>
    </source>
</evidence>
<keyword evidence="1 4" id="KW-0808">Transferase</keyword>
<evidence type="ECO:0000313" key="4">
    <source>
        <dbReference type="EMBL" id="MBS2545275.1"/>
    </source>
</evidence>
<dbReference type="InterPro" id="IPR008278">
    <property type="entry name" value="4-PPantetheinyl_Trfase_dom"/>
</dbReference>
<keyword evidence="5" id="KW-1185">Reference proteome</keyword>